<gene>
    <name evidence="9" type="ORF">GCM10011588_56080</name>
</gene>
<feature type="transmembrane region" description="Helical" evidence="7">
    <location>
        <begin position="115"/>
        <end position="133"/>
    </location>
</feature>
<name>A0A917VWC9_9NOCA</name>
<evidence type="ECO:0000256" key="2">
    <source>
        <dbReference type="ARBA" id="ARBA00007362"/>
    </source>
</evidence>
<feature type="transmembrane region" description="Helical" evidence="7">
    <location>
        <begin position="172"/>
        <end position="193"/>
    </location>
</feature>
<feature type="region of interest" description="Disordered" evidence="6">
    <location>
        <begin position="292"/>
        <end position="331"/>
    </location>
</feature>
<feature type="transmembrane region" description="Helical" evidence="7">
    <location>
        <begin position="60"/>
        <end position="82"/>
    </location>
</feature>
<evidence type="ECO:0000256" key="4">
    <source>
        <dbReference type="ARBA" id="ARBA00022989"/>
    </source>
</evidence>
<dbReference type="InterPro" id="IPR000620">
    <property type="entry name" value="EamA_dom"/>
</dbReference>
<evidence type="ECO:0000256" key="6">
    <source>
        <dbReference type="SAM" id="MobiDB-lite"/>
    </source>
</evidence>
<comment type="subcellular location">
    <subcellularLocation>
        <location evidence="1">Membrane</location>
        <topology evidence="1">Multi-pass membrane protein</topology>
    </subcellularLocation>
</comment>
<comment type="caution">
    <text evidence="9">The sequence shown here is derived from an EMBL/GenBank/DDBJ whole genome shotgun (WGS) entry which is preliminary data.</text>
</comment>
<dbReference type="InterPro" id="IPR037185">
    <property type="entry name" value="EmrE-like"/>
</dbReference>
<feature type="transmembrane region" description="Helical" evidence="7">
    <location>
        <begin position="246"/>
        <end position="265"/>
    </location>
</feature>
<dbReference type="Proteomes" id="UP000638263">
    <property type="component" value="Unassembled WGS sequence"/>
</dbReference>
<evidence type="ECO:0000259" key="8">
    <source>
        <dbReference type="Pfam" id="PF00892"/>
    </source>
</evidence>
<dbReference type="AlphaFoldDB" id="A0A917VWC9"/>
<feature type="transmembrane region" description="Helical" evidence="7">
    <location>
        <begin position="271"/>
        <end position="291"/>
    </location>
</feature>
<organism evidence="9 10">
    <name type="scientific">Nocardia jinanensis</name>
    <dbReference type="NCBI Taxonomy" id="382504"/>
    <lineage>
        <taxon>Bacteria</taxon>
        <taxon>Bacillati</taxon>
        <taxon>Actinomycetota</taxon>
        <taxon>Actinomycetes</taxon>
        <taxon>Mycobacteriales</taxon>
        <taxon>Nocardiaceae</taxon>
        <taxon>Nocardia</taxon>
    </lineage>
</organism>
<dbReference type="RefSeq" id="WP_082681136.1">
    <property type="nucleotide sequence ID" value="NZ_BMMH01000015.1"/>
</dbReference>
<sequence length="331" mass="34937">MTSRDRMLALTVILLWGLNFLAIRVGLDHLPPFFFAALRFAVIAVPVLLFIPRPAVRIRWILLYGTGFGMLQFAFLFTAMRVGMPTGLASLVLQSSAPFTVLLGALLLRERLRPVQIAGLTVAVAGMAVIGWNQFAHAALLPVLLTLAGGLSWALGNIGARRATVESPGINPLHLTLWITAVPVLPLFALSVLWEGPATGVHALADTFTGDGWPALAGLAYIVVLGTVVGSGLWTYLMSRYPAGTVAPLSLLVPVVGFTAAWIFLDETPATTSLIGGAVVIAGAFAATAGVEKTSVPRPDREPPDLPARETTGLPVGMEIRNPKSLEPAVG</sequence>
<feature type="transmembrane region" description="Helical" evidence="7">
    <location>
        <begin position="32"/>
        <end position="51"/>
    </location>
</feature>
<evidence type="ECO:0000256" key="1">
    <source>
        <dbReference type="ARBA" id="ARBA00004141"/>
    </source>
</evidence>
<feature type="compositionally biased region" description="Basic and acidic residues" evidence="6">
    <location>
        <begin position="298"/>
        <end position="308"/>
    </location>
</feature>
<evidence type="ECO:0000256" key="7">
    <source>
        <dbReference type="SAM" id="Phobius"/>
    </source>
</evidence>
<evidence type="ECO:0000256" key="3">
    <source>
        <dbReference type="ARBA" id="ARBA00022692"/>
    </source>
</evidence>
<protein>
    <recommendedName>
        <fullName evidence="8">EamA domain-containing protein</fullName>
    </recommendedName>
</protein>
<keyword evidence="3 7" id="KW-0812">Transmembrane</keyword>
<feature type="domain" description="EamA" evidence="8">
    <location>
        <begin position="142"/>
        <end position="286"/>
    </location>
</feature>
<evidence type="ECO:0000313" key="9">
    <source>
        <dbReference type="EMBL" id="GGL34052.1"/>
    </source>
</evidence>
<keyword evidence="4 7" id="KW-1133">Transmembrane helix</keyword>
<reference evidence="9" key="1">
    <citation type="journal article" date="2014" name="Int. J. Syst. Evol. Microbiol.">
        <title>Complete genome sequence of Corynebacterium casei LMG S-19264T (=DSM 44701T), isolated from a smear-ripened cheese.</title>
        <authorList>
            <consortium name="US DOE Joint Genome Institute (JGI-PGF)"/>
            <person name="Walter F."/>
            <person name="Albersmeier A."/>
            <person name="Kalinowski J."/>
            <person name="Ruckert C."/>
        </authorList>
    </citation>
    <scope>NUCLEOTIDE SEQUENCE</scope>
    <source>
        <strain evidence="9">CGMCC 4.3508</strain>
    </source>
</reference>
<feature type="transmembrane region" description="Helical" evidence="7">
    <location>
        <begin position="139"/>
        <end position="160"/>
    </location>
</feature>
<keyword evidence="10" id="KW-1185">Reference proteome</keyword>
<dbReference type="GO" id="GO:0016020">
    <property type="term" value="C:membrane"/>
    <property type="evidence" value="ECO:0007669"/>
    <property type="project" value="UniProtKB-SubCell"/>
</dbReference>
<keyword evidence="5 7" id="KW-0472">Membrane</keyword>
<feature type="transmembrane region" description="Helical" evidence="7">
    <location>
        <begin position="213"/>
        <end position="234"/>
    </location>
</feature>
<accession>A0A917VWC9</accession>
<proteinExistence type="inferred from homology"/>
<feature type="domain" description="EamA" evidence="8">
    <location>
        <begin position="7"/>
        <end position="131"/>
    </location>
</feature>
<evidence type="ECO:0000256" key="5">
    <source>
        <dbReference type="ARBA" id="ARBA00023136"/>
    </source>
</evidence>
<comment type="similarity">
    <text evidence="2">Belongs to the EamA transporter family.</text>
</comment>
<dbReference type="Gene3D" id="1.10.3730.20">
    <property type="match status" value="2"/>
</dbReference>
<dbReference type="InterPro" id="IPR050638">
    <property type="entry name" value="AA-Vitamin_Transporters"/>
</dbReference>
<evidence type="ECO:0000313" key="10">
    <source>
        <dbReference type="Proteomes" id="UP000638263"/>
    </source>
</evidence>
<dbReference type="Pfam" id="PF00892">
    <property type="entry name" value="EamA"/>
    <property type="match status" value="2"/>
</dbReference>
<reference evidence="9" key="2">
    <citation type="submission" date="2020-09" db="EMBL/GenBank/DDBJ databases">
        <authorList>
            <person name="Sun Q."/>
            <person name="Zhou Y."/>
        </authorList>
    </citation>
    <scope>NUCLEOTIDE SEQUENCE</scope>
    <source>
        <strain evidence="9">CGMCC 4.3508</strain>
    </source>
</reference>
<dbReference type="SUPFAM" id="SSF103481">
    <property type="entry name" value="Multidrug resistance efflux transporter EmrE"/>
    <property type="match status" value="2"/>
</dbReference>
<feature type="transmembrane region" description="Helical" evidence="7">
    <location>
        <begin position="88"/>
        <end position="108"/>
    </location>
</feature>
<dbReference type="PANTHER" id="PTHR32322:SF9">
    <property type="entry name" value="AMINO-ACID METABOLITE EFFLUX PUMP-RELATED"/>
    <property type="match status" value="1"/>
</dbReference>
<dbReference type="PANTHER" id="PTHR32322">
    <property type="entry name" value="INNER MEMBRANE TRANSPORTER"/>
    <property type="match status" value="1"/>
</dbReference>
<dbReference type="EMBL" id="BMMH01000015">
    <property type="protein sequence ID" value="GGL34052.1"/>
    <property type="molecule type" value="Genomic_DNA"/>
</dbReference>